<dbReference type="EMBL" id="JXRR01000001">
    <property type="protein sequence ID" value="KIL53159.1"/>
    <property type="molecule type" value="Genomic_DNA"/>
</dbReference>
<dbReference type="Pfam" id="PF14116">
    <property type="entry name" value="YyzF"/>
    <property type="match status" value="1"/>
</dbReference>
<dbReference type="Proteomes" id="UP000031972">
    <property type="component" value="Unassembled WGS sequence"/>
</dbReference>
<dbReference type="NCBIfam" id="TIGR04129">
    <property type="entry name" value="CxxH_BA5709"/>
    <property type="match status" value="1"/>
</dbReference>
<keyword evidence="2" id="KW-1185">Reference proteome</keyword>
<sequence length="54" mass="6274">MKIYSCEEHVELALDVFVDEQETFPELRTVDNSEGLSTNCEYCRKQAAYLVENI</sequence>
<evidence type="ECO:0008006" key="3">
    <source>
        <dbReference type="Google" id="ProtNLM"/>
    </source>
</evidence>
<reference evidence="1 2" key="1">
    <citation type="submission" date="2015-01" db="EMBL/GenBank/DDBJ databases">
        <title>Jeotgalibacillus campisalis genome sequencing.</title>
        <authorList>
            <person name="Goh K.M."/>
            <person name="Chan K.-G."/>
            <person name="Yaakop A.S."/>
            <person name="Ee R."/>
            <person name="Gan H.M."/>
            <person name="Chan C.S."/>
        </authorList>
    </citation>
    <scope>NUCLEOTIDE SEQUENCE [LARGE SCALE GENOMIC DNA]</scope>
    <source>
        <strain evidence="1 2">SF-57</strain>
    </source>
</reference>
<name>A0A0C2SGU3_9BACL</name>
<dbReference type="InterPro" id="IPR025626">
    <property type="entry name" value="YyzF"/>
</dbReference>
<proteinExistence type="predicted"/>
<comment type="caution">
    <text evidence="1">The sequence shown here is derived from an EMBL/GenBank/DDBJ whole genome shotgun (WGS) entry which is preliminary data.</text>
</comment>
<accession>A0A0C2SGU3</accession>
<evidence type="ECO:0000313" key="2">
    <source>
        <dbReference type="Proteomes" id="UP000031972"/>
    </source>
</evidence>
<protein>
    <recommendedName>
        <fullName evidence="3">CxxH/CxxC protein</fullName>
    </recommendedName>
</protein>
<dbReference type="PATRIC" id="fig|220754.4.peg.498"/>
<dbReference type="OrthoDB" id="1652387at2"/>
<gene>
    <name evidence="1" type="ORF">KR50_04880</name>
</gene>
<dbReference type="RefSeq" id="WP_084215457.1">
    <property type="nucleotide sequence ID" value="NZ_JXRR01000001.1"/>
</dbReference>
<evidence type="ECO:0000313" key="1">
    <source>
        <dbReference type="EMBL" id="KIL53159.1"/>
    </source>
</evidence>
<dbReference type="AlphaFoldDB" id="A0A0C2SGU3"/>
<organism evidence="1 2">
    <name type="scientific">Jeotgalibacillus campisalis</name>
    <dbReference type="NCBI Taxonomy" id="220754"/>
    <lineage>
        <taxon>Bacteria</taxon>
        <taxon>Bacillati</taxon>
        <taxon>Bacillota</taxon>
        <taxon>Bacilli</taxon>
        <taxon>Bacillales</taxon>
        <taxon>Caryophanaceae</taxon>
        <taxon>Jeotgalibacillus</taxon>
    </lineage>
</organism>